<gene>
    <name evidence="4" type="ORF">DXX93_08285</name>
</gene>
<accession>A0A3E0TRG7</accession>
<dbReference type="Proteomes" id="UP000256478">
    <property type="component" value="Unassembled WGS sequence"/>
</dbReference>
<evidence type="ECO:0000256" key="1">
    <source>
        <dbReference type="ARBA" id="ARBA00009353"/>
    </source>
</evidence>
<feature type="domain" description="NAD-dependent epimerase/dehydratase" evidence="2">
    <location>
        <begin position="3"/>
        <end position="213"/>
    </location>
</feature>
<dbReference type="EMBL" id="QUOU01000001">
    <property type="protein sequence ID" value="REL26572.1"/>
    <property type="molecule type" value="Genomic_DNA"/>
</dbReference>
<evidence type="ECO:0000259" key="2">
    <source>
        <dbReference type="Pfam" id="PF01370"/>
    </source>
</evidence>
<dbReference type="Gene3D" id="3.40.50.720">
    <property type="entry name" value="NAD(P)-binding Rossmann-like Domain"/>
    <property type="match status" value="1"/>
</dbReference>
<dbReference type="Pfam" id="PF08338">
    <property type="entry name" value="DUF1731"/>
    <property type="match status" value="1"/>
</dbReference>
<dbReference type="InterPro" id="IPR010099">
    <property type="entry name" value="SDR39U1"/>
</dbReference>
<dbReference type="CDD" id="cd05242">
    <property type="entry name" value="SDR_a8"/>
    <property type="match status" value="1"/>
</dbReference>
<organism evidence="4 5">
    <name type="scientific">Thalassotalea euphylliae</name>
    <dbReference type="NCBI Taxonomy" id="1655234"/>
    <lineage>
        <taxon>Bacteria</taxon>
        <taxon>Pseudomonadati</taxon>
        <taxon>Pseudomonadota</taxon>
        <taxon>Gammaproteobacteria</taxon>
        <taxon>Alteromonadales</taxon>
        <taxon>Colwelliaceae</taxon>
        <taxon>Thalassotalea</taxon>
    </lineage>
</organism>
<name>A0A3E0TRG7_9GAMM</name>
<sequence length="295" mass="32778">MKIFLTGGTGLIGQAFIKQFADKHSFVVLTRNIEKAPAFKNVTYIDSLKGVDNLDEFDAVINLQGEPIFGKRWNAYQKQKLIQSRVTVTQQLVVLINNSTNPPSVLLSGSAIGYYGRQTDEHIDEEFSSPYQEFSHQLCKEWENAARKVTTDTRVCLLRTGIVLSDKGGALAQMAPPFKFGLGAVIAGGQQQMSWIHIDDMTSAMDFLLTTEQIKGVVNFTAPNPVTNRVFSDALAKAYRKPRLMCMPAFVVNAMFGEVAELLVYGQHVVPARLLNAGYQFHYSELQPALKNLIP</sequence>
<reference evidence="4 5" key="1">
    <citation type="submission" date="2018-08" db="EMBL/GenBank/DDBJ databases">
        <title>Thalassotalea euphylliae genome.</title>
        <authorList>
            <person name="Summers S."/>
            <person name="Rice S.A."/>
            <person name="Freckelton M.L."/>
            <person name="Nedved B.T."/>
            <person name="Hadfield M.G."/>
        </authorList>
    </citation>
    <scope>NUCLEOTIDE SEQUENCE [LARGE SCALE GENOMIC DNA]</scope>
    <source>
        <strain evidence="4 5">H1</strain>
    </source>
</reference>
<dbReference type="SUPFAM" id="SSF51735">
    <property type="entry name" value="NAD(P)-binding Rossmann-fold domains"/>
    <property type="match status" value="1"/>
</dbReference>
<evidence type="ECO:0000259" key="3">
    <source>
        <dbReference type="Pfam" id="PF08338"/>
    </source>
</evidence>
<dbReference type="RefSeq" id="WP_116007689.1">
    <property type="nucleotide sequence ID" value="NZ_QUOU01000001.1"/>
</dbReference>
<dbReference type="InterPro" id="IPR001509">
    <property type="entry name" value="Epimerase_deHydtase"/>
</dbReference>
<evidence type="ECO:0000313" key="4">
    <source>
        <dbReference type="EMBL" id="REL26572.1"/>
    </source>
</evidence>
<evidence type="ECO:0000313" key="5">
    <source>
        <dbReference type="Proteomes" id="UP000256478"/>
    </source>
</evidence>
<proteinExistence type="inferred from homology"/>
<dbReference type="InterPro" id="IPR036291">
    <property type="entry name" value="NAD(P)-bd_dom_sf"/>
</dbReference>
<dbReference type="InterPro" id="IPR013549">
    <property type="entry name" value="DUF1731"/>
</dbReference>
<dbReference type="NCBIfam" id="TIGR01777">
    <property type="entry name" value="yfcH"/>
    <property type="match status" value="1"/>
</dbReference>
<dbReference type="OrthoDB" id="9801773at2"/>
<feature type="domain" description="DUF1731" evidence="3">
    <location>
        <begin position="247"/>
        <end position="293"/>
    </location>
</feature>
<comment type="caution">
    <text evidence="4">The sequence shown here is derived from an EMBL/GenBank/DDBJ whole genome shotgun (WGS) entry which is preliminary data.</text>
</comment>
<dbReference type="PANTHER" id="PTHR11092">
    <property type="entry name" value="SUGAR NUCLEOTIDE EPIMERASE RELATED"/>
    <property type="match status" value="1"/>
</dbReference>
<protein>
    <submittedName>
        <fullName evidence="4">TIGR01777 family protein</fullName>
    </submittedName>
</protein>
<dbReference type="PANTHER" id="PTHR11092:SF0">
    <property type="entry name" value="EPIMERASE FAMILY PROTEIN SDR39U1"/>
    <property type="match status" value="1"/>
</dbReference>
<dbReference type="Pfam" id="PF01370">
    <property type="entry name" value="Epimerase"/>
    <property type="match status" value="1"/>
</dbReference>
<comment type="similarity">
    <text evidence="1">Belongs to the NAD(P)-dependent epimerase/dehydratase family. SDR39U1 subfamily.</text>
</comment>
<dbReference type="AlphaFoldDB" id="A0A3E0TRG7"/>